<reference evidence="12 13" key="1">
    <citation type="submission" date="2023-09" db="EMBL/GenBank/DDBJ databases">
        <title>Nesidiocoris tenuis whole genome shotgun sequence.</title>
        <authorList>
            <person name="Shibata T."/>
            <person name="Shimoda M."/>
            <person name="Kobayashi T."/>
            <person name="Uehara T."/>
        </authorList>
    </citation>
    <scope>NUCLEOTIDE SEQUENCE [LARGE SCALE GENOMIC DNA]</scope>
    <source>
        <strain evidence="12 13">Japan</strain>
    </source>
</reference>
<keyword evidence="7" id="KW-0106">Calcium</keyword>
<dbReference type="Proteomes" id="UP001307889">
    <property type="component" value="Chromosome 2"/>
</dbReference>
<dbReference type="PROSITE" id="PS01357">
    <property type="entry name" value="ZF_ZZ_1"/>
    <property type="match status" value="1"/>
</dbReference>
<evidence type="ECO:0000256" key="3">
    <source>
        <dbReference type="ARBA" id="ARBA00022490"/>
    </source>
</evidence>
<dbReference type="SMART" id="SM00291">
    <property type="entry name" value="ZnF_ZZ"/>
    <property type="match status" value="1"/>
</dbReference>
<evidence type="ECO:0000313" key="12">
    <source>
        <dbReference type="EMBL" id="BES90613.1"/>
    </source>
</evidence>
<evidence type="ECO:0000256" key="9">
    <source>
        <dbReference type="PROSITE-ProRule" id="PRU00228"/>
    </source>
</evidence>
<evidence type="ECO:0000313" key="13">
    <source>
        <dbReference type="Proteomes" id="UP001307889"/>
    </source>
</evidence>
<evidence type="ECO:0000256" key="2">
    <source>
        <dbReference type="ARBA" id="ARBA00004278"/>
    </source>
</evidence>
<dbReference type="PANTHER" id="PTHR12268">
    <property type="entry name" value="E3 UBIQUITIN-PROTEIN LIGASE KCMF1"/>
    <property type="match status" value="1"/>
</dbReference>
<keyword evidence="13" id="KW-1185">Reference proteome</keyword>
<organism evidence="12 13">
    <name type="scientific">Nesidiocoris tenuis</name>
    <dbReference type="NCBI Taxonomy" id="355587"/>
    <lineage>
        <taxon>Eukaryota</taxon>
        <taxon>Metazoa</taxon>
        <taxon>Ecdysozoa</taxon>
        <taxon>Arthropoda</taxon>
        <taxon>Hexapoda</taxon>
        <taxon>Insecta</taxon>
        <taxon>Pterygota</taxon>
        <taxon>Neoptera</taxon>
        <taxon>Paraneoptera</taxon>
        <taxon>Hemiptera</taxon>
        <taxon>Heteroptera</taxon>
        <taxon>Panheteroptera</taxon>
        <taxon>Cimicomorpha</taxon>
        <taxon>Miridae</taxon>
        <taxon>Dicyphina</taxon>
        <taxon>Nesidiocoris</taxon>
    </lineage>
</organism>
<evidence type="ECO:0000256" key="8">
    <source>
        <dbReference type="ARBA" id="ARBA00023212"/>
    </source>
</evidence>
<evidence type="ECO:0000256" key="6">
    <source>
        <dbReference type="ARBA" id="ARBA00022833"/>
    </source>
</evidence>
<sequence>MFTVMSHQEIGLIKSFREIDALTLACNDIKYAAYRTAAKLRIWQKHLEFDNVSLSVVRNVFSLHHILVTDTNVVLSLDELDSLLNDVLFSTSKICGHSFNVEAVSALTSIFLQRVFKCNEGISVLDVKVGLVCLCTAPLSEKYCYLFSQLADHNLCLARRKVKRLLESLIRIPLFLGEQNSFNESYIESTLDSCFCKSSELGVSESEFICWIVREPQLLIWLSTLYRFQVSEQVYHNVRCAVCYTKPIKGLRYICMRCLSYDLCQNCFFTGKKSKRHLAHHEIREFCAKASPCETVLLYFKGLLGRVFGGGTKLQYLPAVASDYLPDSGSSFSTANAHTVVPSQQPQEAIHIQKPEEDFNTIIQRIEQETRAFAAAAKGYEVTKMIEQHTSFLNQQLNCLRSLKADLDHKRETIFMSTPIAPANGNLEFLRSPLLLDDETTWNLPSPSGFSTWQSPFDPTPGEPSNSLKLQQDLDMIMVKLNDLIDQGYDAETDEETLTKL</sequence>
<dbReference type="Pfam" id="PF09069">
    <property type="entry name" value="EF-hand_3"/>
    <property type="match status" value="1"/>
</dbReference>
<feature type="region of interest" description="Disordered" evidence="10">
    <location>
        <begin position="447"/>
        <end position="466"/>
    </location>
</feature>
<feature type="domain" description="ZZ-type" evidence="11">
    <location>
        <begin position="235"/>
        <end position="291"/>
    </location>
</feature>
<dbReference type="Gene3D" id="1.10.238.10">
    <property type="entry name" value="EF-hand"/>
    <property type="match status" value="1"/>
</dbReference>
<evidence type="ECO:0000256" key="7">
    <source>
        <dbReference type="ARBA" id="ARBA00022837"/>
    </source>
</evidence>
<keyword evidence="3" id="KW-0963">Cytoplasm</keyword>
<keyword evidence="4" id="KW-0479">Metal-binding</keyword>
<gene>
    <name evidence="12" type="ORF">NTJ_03421</name>
</gene>
<keyword evidence="6" id="KW-0862">Zinc</keyword>
<evidence type="ECO:0000256" key="4">
    <source>
        <dbReference type="ARBA" id="ARBA00022723"/>
    </source>
</evidence>
<dbReference type="InterPro" id="IPR050774">
    <property type="entry name" value="KCMF1/Dystrophin"/>
</dbReference>
<dbReference type="PROSITE" id="PS50135">
    <property type="entry name" value="ZF_ZZ_2"/>
    <property type="match status" value="1"/>
</dbReference>
<dbReference type="InterPro" id="IPR043145">
    <property type="entry name" value="Znf_ZZ_sf"/>
</dbReference>
<dbReference type="InterPro" id="IPR000433">
    <property type="entry name" value="Znf_ZZ"/>
</dbReference>
<dbReference type="PANTHER" id="PTHR12268:SF14">
    <property type="entry name" value="DYSTROPHIN-1"/>
    <property type="match status" value="1"/>
</dbReference>
<protein>
    <submittedName>
        <fullName evidence="12">Efhand_2</fullName>
    </submittedName>
</protein>
<dbReference type="InterPro" id="IPR015153">
    <property type="entry name" value="EF-hand_dom_typ1"/>
</dbReference>
<evidence type="ECO:0000256" key="10">
    <source>
        <dbReference type="SAM" id="MobiDB-lite"/>
    </source>
</evidence>
<dbReference type="InterPro" id="IPR015154">
    <property type="entry name" value="EF-hand_dom_typ2"/>
</dbReference>
<accession>A0ABN7AEB0</accession>
<comment type="subcellular location">
    <subcellularLocation>
        <location evidence="2">Cell membrane</location>
        <location evidence="2">Sarcolemma</location>
        <topology evidence="2">Peripheral membrane protein</topology>
        <orientation evidence="2">Cytoplasmic side</orientation>
    </subcellularLocation>
    <subcellularLocation>
        <location evidence="1">Cytoplasm</location>
        <location evidence="1">Cytoskeleton</location>
    </subcellularLocation>
</comment>
<keyword evidence="5 9" id="KW-0863">Zinc-finger</keyword>
<dbReference type="SUPFAM" id="SSF57850">
    <property type="entry name" value="RING/U-box"/>
    <property type="match status" value="1"/>
</dbReference>
<evidence type="ECO:0000256" key="5">
    <source>
        <dbReference type="ARBA" id="ARBA00022771"/>
    </source>
</evidence>
<dbReference type="Gene3D" id="3.30.60.90">
    <property type="match status" value="1"/>
</dbReference>
<dbReference type="InterPro" id="IPR011992">
    <property type="entry name" value="EF-hand-dom_pair"/>
</dbReference>
<proteinExistence type="predicted"/>
<dbReference type="Pfam" id="PF00569">
    <property type="entry name" value="ZZ"/>
    <property type="match status" value="1"/>
</dbReference>
<dbReference type="Pfam" id="PF09068">
    <property type="entry name" value="EF-hand_2"/>
    <property type="match status" value="1"/>
</dbReference>
<dbReference type="SUPFAM" id="SSF47473">
    <property type="entry name" value="EF-hand"/>
    <property type="match status" value="2"/>
</dbReference>
<keyword evidence="8" id="KW-0206">Cytoskeleton</keyword>
<evidence type="ECO:0000259" key="11">
    <source>
        <dbReference type="PROSITE" id="PS50135"/>
    </source>
</evidence>
<name>A0ABN7AEB0_9HEMI</name>
<evidence type="ECO:0000256" key="1">
    <source>
        <dbReference type="ARBA" id="ARBA00004245"/>
    </source>
</evidence>
<dbReference type="EMBL" id="AP028910">
    <property type="protein sequence ID" value="BES90613.1"/>
    <property type="molecule type" value="Genomic_DNA"/>
</dbReference>
<dbReference type="Gene3D" id="6.10.140.70">
    <property type="match status" value="1"/>
</dbReference>